<proteinExistence type="predicted"/>
<reference evidence="2 3" key="1">
    <citation type="submission" date="2024-06" db="EMBL/GenBank/DDBJ databases">
        <title>The Natural Products Discovery Center: Release of the First 8490 Sequenced Strains for Exploring Actinobacteria Biosynthetic Diversity.</title>
        <authorList>
            <person name="Kalkreuter E."/>
            <person name="Kautsar S.A."/>
            <person name="Yang D."/>
            <person name="Bader C.D."/>
            <person name="Teijaro C.N."/>
            <person name="Fluegel L."/>
            <person name="Davis C.M."/>
            <person name="Simpson J.R."/>
            <person name="Lauterbach L."/>
            <person name="Steele A.D."/>
            <person name="Gui C."/>
            <person name="Meng S."/>
            <person name="Li G."/>
            <person name="Viehrig K."/>
            <person name="Ye F."/>
            <person name="Su P."/>
            <person name="Kiefer A.F."/>
            <person name="Nichols A."/>
            <person name="Cepeda A.J."/>
            <person name="Yan W."/>
            <person name="Fan B."/>
            <person name="Jiang Y."/>
            <person name="Adhikari A."/>
            <person name="Zheng C.-J."/>
            <person name="Schuster L."/>
            <person name="Cowan T.M."/>
            <person name="Smanski M.J."/>
            <person name="Chevrette M.G."/>
            <person name="De Carvalho L.P.S."/>
            <person name="Shen B."/>
        </authorList>
    </citation>
    <scope>NUCLEOTIDE SEQUENCE [LARGE SCALE GENOMIC DNA]</scope>
    <source>
        <strain evidence="2 3">NPDC052347</strain>
    </source>
</reference>
<protein>
    <submittedName>
        <fullName evidence="2">Uncharacterized protein</fullName>
    </submittedName>
</protein>
<feature type="region of interest" description="Disordered" evidence="1">
    <location>
        <begin position="23"/>
        <end position="42"/>
    </location>
</feature>
<dbReference type="Proteomes" id="UP001552594">
    <property type="component" value="Unassembled WGS sequence"/>
</dbReference>
<accession>A0ABV3K186</accession>
<keyword evidence="3" id="KW-1185">Reference proteome</keyword>
<evidence type="ECO:0000256" key="1">
    <source>
        <dbReference type="SAM" id="MobiDB-lite"/>
    </source>
</evidence>
<dbReference type="EMBL" id="JBFAUK010000017">
    <property type="protein sequence ID" value="MEV5508901.1"/>
    <property type="molecule type" value="Genomic_DNA"/>
</dbReference>
<evidence type="ECO:0000313" key="2">
    <source>
        <dbReference type="EMBL" id="MEV5508901.1"/>
    </source>
</evidence>
<evidence type="ECO:0000313" key="3">
    <source>
        <dbReference type="Proteomes" id="UP001552594"/>
    </source>
</evidence>
<sequence>MASSPLLSEKDAGAQSLAEAVRAGILAHRPGGAEPQPTPLSR</sequence>
<organism evidence="2 3">
    <name type="scientific">Streptomyces orinoci</name>
    <name type="common">Streptoverticillium orinoci</name>
    <dbReference type="NCBI Taxonomy" id="67339"/>
    <lineage>
        <taxon>Bacteria</taxon>
        <taxon>Bacillati</taxon>
        <taxon>Actinomycetota</taxon>
        <taxon>Actinomycetes</taxon>
        <taxon>Kitasatosporales</taxon>
        <taxon>Streptomycetaceae</taxon>
        <taxon>Streptomyces</taxon>
    </lineage>
</organism>
<gene>
    <name evidence="2" type="ORF">AB0L16_21060</name>
</gene>
<name>A0ABV3K186_STRON</name>
<dbReference type="RefSeq" id="WP_277751849.1">
    <property type="nucleotide sequence ID" value="NZ_JBFAUK010000017.1"/>
</dbReference>
<comment type="caution">
    <text evidence="2">The sequence shown here is derived from an EMBL/GenBank/DDBJ whole genome shotgun (WGS) entry which is preliminary data.</text>
</comment>